<evidence type="ECO:0000313" key="4">
    <source>
        <dbReference type="EMBL" id="UZW75981.1"/>
    </source>
</evidence>
<name>A0A9E8KKC4_9ALTE</name>
<dbReference type="SUPFAM" id="SSF52402">
    <property type="entry name" value="Adenine nucleotide alpha hydrolases-like"/>
    <property type="match status" value="1"/>
</dbReference>
<organism evidence="4 5">
    <name type="scientific">Alkalimarinus sediminis</name>
    <dbReference type="NCBI Taxonomy" id="1632866"/>
    <lineage>
        <taxon>Bacteria</taxon>
        <taxon>Pseudomonadati</taxon>
        <taxon>Pseudomonadota</taxon>
        <taxon>Gammaproteobacteria</taxon>
        <taxon>Alteromonadales</taxon>
        <taxon>Alteromonadaceae</taxon>
        <taxon>Alkalimarinus</taxon>
    </lineage>
</organism>
<protein>
    <recommendedName>
        <fullName evidence="2">asparagine synthase (glutamine-hydrolyzing)</fullName>
        <ecNumber evidence="2">6.3.5.4</ecNumber>
    </recommendedName>
</protein>
<dbReference type="PANTHER" id="PTHR43284">
    <property type="entry name" value="ASPARAGINE SYNTHETASE (GLUTAMINE-HYDROLYZING)"/>
    <property type="match status" value="1"/>
</dbReference>
<dbReference type="InterPro" id="IPR014729">
    <property type="entry name" value="Rossmann-like_a/b/a_fold"/>
</dbReference>
<dbReference type="GO" id="GO:0004066">
    <property type="term" value="F:asparagine synthase (glutamine-hydrolyzing) activity"/>
    <property type="evidence" value="ECO:0007669"/>
    <property type="project" value="UniProtKB-EC"/>
</dbReference>
<proteinExistence type="predicted"/>
<dbReference type="EMBL" id="CP101527">
    <property type="protein sequence ID" value="UZW75981.1"/>
    <property type="molecule type" value="Genomic_DNA"/>
</dbReference>
<dbReference type="KEGG" id="asem:NNL22_05200"/>
<dbReference type="PANTHER" id="PTHR43284:SF1">
    <property type="entry name" value="ASPARAGINE SYNTHETASE"/>
    <property type="match status" value="1"/>
</dbReference>
<sequence length="571" mass="63889">MSLCDFVFEPTERHRLISPKEYPIARGFEAFDMPAGQVNTAYILDTKDHFIFIWGDPSQRYQDQIISASVMAETFSSYWGRSWVCLFKRSNRLYGAVDKLGLFPIFHTQQGSKHLLTSTRSQMAKRLETCCRIDSKGLIQLIAFGQMFNETSLLDSVKQLKAGRMFCIDEMSGYTDRAPKTLNLLNHSTTSLNHAVAAFHEAVGLCFKNEEQPIISLSAGLDSRLILAAALSNGVRPICLGYGQEGSADMVIAAEIANKFNLPFFKADLANSSDHWAAAHRIATEGGGEVPTQHGHALLDDKLLQLTQGRAIITGTGGEFYRAFYYDRGMPGYSIFGSTLLNEKLLPRATRYITQEFGKLSTPFFEAFPTLKPELEGMLNHVLKPYESQCESAADYMDSVYLGERVSRMVVAGQQLLDRYYDRCHPFLDPTVITEVGNLPVSYKLGSTFHRKAIEVLCPELADIRWDKTNRPLRSGLKWTEQYPALASKLKVKPSWGKTGLPMFDYNRLMSHESLDTLVPHFTSQGYAYNEVKQGFDVLLSGSSALHLKGVSKSLSLFKHELNIEQEGAAA</sequence>
<reference evidence="4" key="1">
    <citation type="submission" date="2022-07" db="EMBL/GenBank/DDBJ databases">
        <title>Alkalimarinus sp. nov., isolated from gut of a Alitta virens.</title>
        <authorList>
            <person name="Yang A.I."/>
            <person name="Shin N.-R."/>
        </authorList>
    </citation>
    <scope>NUCLEOTIDE SEQUENCE</scope>
    <source>
        <strain evidence="4">FA028</strain>
    </source>
</reference>
<dbReference type="SUPFAM" id="SSF56235">
    <property type="entry name" value="N-terminal nucleophile aminohydrolases (Ntn hydrolases)"/>
    <property type="match status" value="1"/>
</dbReference>
<dbReference type="AlphaFoldDB" id="A0A9E8KKC4"/>
<dbReference type="InterPro" id="IPR029055">
    <property type="entry name" value="Ntn_hydrolases_N"/>
</dbReference>
<gene>
    <name evidence="4" type="ORF">NNL22_05200</name>
</gene>
<dbReference type="RefSeq" id="WP_251812241.1">
    <property type="nucleotide sequence ID" value="NZ_CP101527.1"/>
</dbReference>
<evidence type="ECO:0000256" key="2">
    <source>
        <dbReference type="ARBA" id="ARBA00012737"/>
    </source>
</evidence>
<comment type="catalytic activity">
    <reaction evidence="3">
        <text>L-aspartate + L-glutamine + ATP + H2O = L-asparagine + L-glutamate + AMP + diphosphate + H(+)</text>
        <dbReference type="Rhea" id="RHEA:12228"/>
        <dbReference type="ChEBI" id="CHEBI:15377"/>
        <dbReference type="ChEBI" id="CHEBI:15378"/>
        <dbReference type="ChEBI" id="CHEBI:29985"/>
        <dbReference type="ChEBI" id="CHEBI:29991"/>
        <dbReference type="ChEBI" id="CHEBI:30616"/>
        <dbReference type="ChEBI" id="CHEBI:33019"/>
        <dbReference type="ChEBI" id="CHEBI:58048"/>
        <dbReference type="ChEBI" id="CHEBI:58359"/>
        <dbReference type="ChEBI" id="CHEBI:456215"/>
        <dbReference type="EC" id="6.3.5.4"/>
    </reaction>
</comment>
<dbReference type="InterPro" id="IPR051786">
    <property type="entry name" value="ASN_synthetase/amidase"/>
</dbReference>
<evidence type="ECO:0000256" key="1">
    <source>
        <dbReference type="ARBA" id="ARBA00005187"/>
    </source>
</evidence>
<evidence type="ECO:0000313" key="5">
    <source>
        <dbReference type="Proteomes" id="UP001164472"/>
    </source>
</evidence>
<evidence type="ECO:0000256" key="3">
    <source>
        <dbReference type="ARBA" id="ARBA00048741"/>
    </source>
</evidence>
<dbReference type="Proteomes" id="UP001164472">
    <property type="component" value="Chromosome"/>
</dbReference>
<dbReference type="EC" id="6.3.5.4" evidence="2"/>
<comment type="pathway">
    <text evidence="1">Amino-acid biosynthesis; L-asparagine biosynthesis; L-asparagine from L-aspartate (L-Gln route): step 1/1.</text>
</comment>
<dbReference type="Gene3D" id="3.40.50.620">
    <property type="entry name" value="HUPs"/>
    <property type="match status" value="1"/>
</dbReference>
<accession>A0A9E8KKC4</accession>
<dbReference type="GO" id="GO:0005829">
    <property type="term" value="C:cytosol"/>
    <property type="evidence" value="ECO:0007669"/>
    <property type="project" value="TreeGrafter"/>
</dbReference>
<keyword evidence="5" id="KW-1185">Reference proteome</keyword>